<organism evidence="1">
    <name type="scientific">Tanacetum cinerariifolium</name>
    <name type="common">Dalmatian daisy</name>
    <name type="synonym">Chrysanthemum cinerariifolium</name>
    <dbReference type="NCBI Taxonomy" id="118510"/>
    <lineage>
        <taxon>Eukaryota</taxon>
        <taxon>Viridiplantae</taxon>
        <taxon>Streptophyta</taxon>
        <taxon>Embryophyta</taxon>
        <taxon>Tracheophyta</taxon>
        <taxon>Spermatophyta</taxon>
        <taxon>Magnoliopsida</taxon>
        <taxon>eudicotyledons</taxon>
        <taxon>Gunneridae</taxon>
        <taxon>Pentapetalae</taxon>
        <taxon>asterids</taxon>
        <taxon>campanulids</taxon>
        <taxon>Asterales</taxon>
        <taxon>Asteraceae</taxon>
        <taxon>Asteroideae</taxon>
        <taxon>Anthemideae</taxon>
        <taxon>Anthemidinae</taxon>
        <taxon>Tanacetum</taxon>
    </lineage>
</organism>
<name>A0A699XGN4_TANCI</name>
<sequence length="79" mass="8297">DDGHKLAVDIIGNQLLAHLLNRANAGGLDKNLVRDGRQAQNAPRRAVIVGFSQKQFAAAGQNQVVVVGGGQGVNKRVSE</sequence>
<feature type="non-terminal residue" evidence="1">
    <location>
        <position position="1"/>
    </location>
</feature>
<evidence type="ECO:0000313" key="1">
    <source>
        <dbReference type="EMBL" id="GFD58817.1"/>
    </source>
</evidence>
<dbReference type="EMBL" id="BKCJ011857919">
    <property type="protein sequence ID" value="GFD58817.1"/>
    <property type="molecule type" value="Genomic_DNA"/>
</dbReference>
<reference evidence="1" key="1">
    <citation type="journal article" date="2019" name="Sci. Rep.">
        <title>Draft genome of Tanacetum cinerariifolium, the natural source of mosquito coil.</title>
        <authorList>
            <person name="Yamashiro T."/>
            <person name="Shiraishi A."/>
            <person name="Satake H."/>
            <person name="Nakayama K."/>
        </authorList>
    </citation>
    <scope>NUCLEOTIDE SEQUENCE</scope>
</reference>
<accession>A0A699XGN4</accession>
<gene>
    <name evidence="1" type="ORF">Tci_930786</name>
</gene>
<dbReference type="AlphaFoldDB" id="A0A699XGN4"/>
<proteinExistence type="predicted"/>
<comment type="caution">
    <text evidence="1">The sequence shown here is derived from an EMBL/GenBank/DDBJ whole genome shotgun (WGS) entry which is preliminary data.</text>
</comment>
<protein>
    <submittedName>
        <fullName evidence="1">Uncharacterized protein</fullName>
    </submittedName>
</protein>